<comment type="caution">
    <text evidence="3">The sequence shown here is derived from an EMBL/GenBank/DDBJ whole genome shotgun (WGS) entry which is preliminary data.</text>
</comment>
<gene>
    <name evidence="3" type="ORF">FHU40_001430</name>
</gene>
<dbReference type="Gene3D" id="3.90.176.10">
    <property type="entry name" value="Toxin ADP-ribosyltransferase, Chain A, domain 1"/>
    <property type="match status" value="1"/>
</dbReference>
<feature type="region of interest" description="Disordered" evidence="1">
    <location>
        <begin position="1"/>
        <end position="96"/>
    </location>
</feature>
<feature type="compositionally biased region" description="Acidic residues" evidence="1">
    <location>
        <begin position="29"/>
        <end position="41"/>
    </location>
</feature>
<dbReference type="AlphaFoldDB" id="A0A7W4YZV7"/>
<dbReference type="Pfam" id="PF03496">
    <property type="entry name" value="ADPrib_exo_Tox"/>
    <property type="match status" value="1"/>
</dbReference>
<dbReference type="Proteomes" id="UP000589626">
    <property type="component" value="Unassembled WGS sequence"/>
</dbReference>
<feature type="compositionally biased region" description="Basic residues" evidence="1">
    <location>
        <begin position="1"/>
        <end position="12"/>
    </location>
</feature>
<dbReference type="RefSeq" id="WP_183591510.1">
    <property type="nucleotide sequence ID" value="NZ_JACHWR010000001.1"/>
</dbReference>
<feature type="domain" description="ADP ribosyltransferase" evidence="2">
    <location>
        <begin position="301"/>
        <end position="460"/>
    </location>
</feature>
<evidence type="ECO:0000259" key="2">
    <source>
        <dbReference type="Pfam" id="PF03496"/>
    </source>
</evidence>
<accession>A0A7W4YZV7</accession>
<name>A0A7W4YZV7_9ACTN</name>
<feature type="compositionally biased region" description="Low complexity" evidence="1">
    <location>
        <begin position="16"/>
        <end position="28"/>
    </location>
</feature>
<proteinExistence type="predicted"/>
<protein>
    <recommendedName>
        <fullName evidence="2">ADP ribosyltransferase domain-containing protein</fullName>
    </recommendedName>
</protein>
<feature type="compositionally biased region" description="Acidic residues" evidence="1">
    <location>
        <begin position="72"/>
        <end position="84"/>
    </location>
</feature>
<evidence type="ECO:0000256" key="1">
    <source>
        <dbReference type="SAM" id="MobiDB-lite"/>
    </source>
</evidence>
<organism evidence="3 4">
    <name type="scientific">Nocardioides soli</name>
    <dbReference type="NCBI Taxonomy" id="1036020"/>
    <lineage>
        <taxon>Bacteria</taxon>
        <taxon>Bacillati</taxon>
        <taxon>Actinomycetota</taxon>
        <taxon>Actinomycetes</taxon>
        <taxon>Propionibacteriales</taxon>
        <taxon>Nocardioidaceae</taxon>
        <taxon>Nocardioides</taxon>
    </lineage>
</organism>
<evidence type="ECO:0000313" key="4">
    <source>
        <dbReference type="Proteomes" id="UP000589626"/>
    </source>
</evidence>
<reference evidence="3 4" key="1">
    <citation type="submission" date="2020-08" db="EMBL/GenBank/DDBJ databases">
        <title>Sequencing the genomes of 1000 actinobacteria strains.</title>
        <authorList>
            <person name="Klenk H.-P."/>
        </authorList>
    </citation>
    <scope>NUCLEOTIDE SEQUENCE [LARGE SCALE GENOMIC DNA]</scope>
    <source>
        <strain evidence="3 4">DSM 105498</strain>
    </source>
</reference>
<evidence type="ECO:0000313" key="3">
    <source>
        <dbReference type="EMBL" id="MBB3041629.1"/>
    </source>
</evidence>
<dbReference type="PROSITE" id="PS51996">
    <property type="entry name" value="TR_MART"/>
    <property type="match status" value="1"/>
</dbReference>
<dbReference type="EMBL" id="JACHWR010000001">
    <property type="protein sequence ID" value="MBB3041629.1"/>
    <property type="molecule type" value="Genomic_DNA"/>
</dbReference>
<dbReference type="SUPFAM" id="SSF56399">
    <property type="entry name" value="ADP-ribosylation"/>
    <property type="match status" value="1"/>
</dbReference>
<dbReference type="InterPro" id="IPR003540">
    <property type="entry name" value="ADP-ribosyltransferase"/>
</dbReference>
<sequence>MGFSRHFKKRKPQAPAPKQAATAPPTQLEVEDESQESESEEQLQTLAGQPSSDVTLAPGKVTPQGGDRQDESQESESEQEDSPFDDAGAKVDDLSDFVPPTEKEIAAAAAKAKRPRRGPSRTLREMSTAVRDTMSYDELKRARSKKSTLYRLMVTLDELTATRHPLNQLPLVKKVGRLAESYRFKHRGGTSEVERTRIDLMVEIDRLASAQVLRTYAELQYAERLGGTDLQKHELQAMPAQKGSKGGQTRPPVRQFAHLTGGADIRGHDTSWGARPEDERFVQDASASDNQKAPNARLATAAAGLSHAEVLAIRTYTAENYRYINPSMTGFEPGLRKHLGARADDESVDRLQQESAVHAGMAMSGLAKLPAWHGVSYRGDNVDLGRMKRMYTVGQVATNELFMSTSKGTATGRQFLRTSGDGPIKLFVEVEVDGSGGKDISMLSTATTEREVLVLPGARYVTLSIEEYDVATFARTPLRQRPDGRKRPDGSIPAYYVRIRQVG</sequence>
<keyword evidence="4" id="KW-1185">Reference proteome</keyword>